<sequence length="91" mass="10186">MGSPKIKGSVANPARWSIKAEARPASDCPKRLGEIIDREEGGFFAGNCPCVVRFCGCSTKCLTESAAWRWSCELAIRRVVRRRDHQADYVR</sequence>
<proteinExistence type="predicted"/>
<organism evidence="1 2">
    <name type="scientific">Zizania palustris</name>
    <name type="common">Northern wild rice</name>
    <dbReference type="NCBI Taxonomy" id="103762"/>
    <lineage>
        <taxon>Eukaryota</taxon>
        <taxon>Viridiplantae</taxon>
        <taxon>Streptophyta</taxon>
        <taxon>Embryophyta</taxon>
        <taxon>Tracheophyta</taxon>
        <taxon>Spermatophyta</taxon>
        <taxon>Magnoliopsida</taxon>
        <taxon>Liliopsida</taxon>
        <taxon>Poales</taxon>
        <taxon>Poaceae</taxon>
        <taxon>BOP clade</taxon>
        <taxon>Oryzoideae</taxon>
        <taxon>Oryzeae</taxon>
        <taxon>Zizaniinae</taxon>
        <taxon>Zizania</taxon>
    </lineage>
</organism>
<dbReference type="Proteomes" id="UP000729402">
    <property type="component" value="Unassembled WGS sequence"/>
</dbReference>
<evidence type="ECO:0000313" key="2">
    <source>
        <dbReference type="Proteomes" id="UP000729402"/>
    </source>
</evidence>
<comment type="caution">
    <text evidence="1">The sequence shown here is derived from an EMBL/GenBank/DDBJ whole genome shotgun (WGS) entry which is preliminary data.</text>
</comment>
<keyword evidence="2" id="KW-1185">Reference proteome</keyword>
<protein>
    <submittedName>
        <fullName evidence="1">Uncharacterized protein</fullName>
    </submittedName>
</protein>
<dbReference type="AlphaFoldDB" id="A0A8J5T775"/>
<reference evidence="1" key="1">
    <citation type="journal article" date="2021" name="bioRxiv">
        <title>Whole Genome Assembly and Annotation of Northern Wild Rice, Zizania palustris L., Supports a Whole Genome Duplication in the Zizania Genus.</title>
        <authorList>
            <person name="Haas M."/>
            <person name="Kono T."/>
            <person name="Macchietto M."/>
            <person name="Millas R."/>
            <person name="McGilp L."/>
            <person name="Shao M."/>
            <person name="Duquette J."/>
            <person name="Hirsch C.N."/>
            <person name="Kimball J."/>
        </authorList>
    </citation>
    <scope>NUCLEOTIDE SEQUENCE</scope>
    <source>
        <tissue evidence="1">Fresh leaf tissue</tissue>
    </source>
</reference>
<name>A0A8J5T775_ZIZPA</name>
<accession>A0A8J5T775</accession>
<reference evidence="1" key="2">
    <citation type="submission" date="2021-02" db="EMBL/GenBank/DDBJ databases">
        <authorList>
            <person name="Kimball J.A."/>
            <person name="Haas M.W."/>
            <person name="Macchietto M."/>
            <person name="Kono T."/>
            <person name="Duquette J."/>
            <person name="Shao M."/>
        </authorList>
    </citation>
    <scope>NUCLEOTIDE SEQUENCE</scope>
    <source>
        <tissue evidence="1">Fresh leaf tissue</tissue>
    </source>
</reference>
<dbReference type="EMBL" id="JAAALK010000283">
    <property type="protein sequence ID" value="KAG8076795.1"/>
    <property type="molecule type" value="Genomic_DNA"/>
</dbReference>
<evidence type="ECO:0000313" key="1">
    <source>
        <dbReference type="EMBL" id="KAG8076795.1"/>
    </source>
</evidence>
<gene>
    <name evidence="1" type="ORF">GUJ93_ZPchr0006g41486</name>
</gene>